<organism evidence="2 3">
    <name type="scientific">Heterodera trifolii</name>
    <dbReference type="NCBI Taxonomy" id="157864"/>
    <lineage>
        <taxon>Eukaryota</taxon>
        <taxon>Metazoa</taxon>
        <taxon>Ecdysozoa</taxon>
        <taxon>Nematoda</taxon>
        <taxon>Chromadorea</taxon>
        <taxon>Rhabditida</taxon>
        <taxon>Tylenchina</taxon>
        <taxon>Tylenchomorpha</taxon>
        <taxon>Tylenchoidea</taxon>
        <taxon>Heteroderidae</taxon>
        <taxon>Heteroderinae</taxon>
        <taxon>Heterodera</taxon>
    </lineage>
</organism>
<dbReference type="EMBL" id="JBICBT010000961">
    <property type="protein sequence ID" value="KAL3090498.1"/>
    <property type="molecule type" value="Genomic_DNA"/>
</dbReference>
<sequence>MLALRIYKNRAGARTEKSHGCGFKLPQAFSEVINSECKKSGGKADRERTTKSGRQRTSGRDSGRQQAIGREKTEEANSGTKANSGRQRASGTGDAAAGGQEMEEDTKRNDERKEDEENAESSAIVAATERHILFGTGGHIIGRTSVAWPTNSRKELTQEQGREASERVTNHLEGCLEGRASAIISGIPMSEQGYDDAIDLLLKNFGDSKRLIRNLNNELLRLPISRSFDEDEQLYLKCEKIFRQLLGLRQNVEDSMYFANIEGKMSAETLDKYCAIKDAEDADDWNTTKFRDAFSRALDQIRHRQELKKSVTDNSADIGQVNADLKVQNAVSVREEVTILLCVSTKGQKVKVKSQTKVGALVRKRTGSHFRLNIQTLSQKKLKQK</sequence>
<feature type="region of interest" description="Disordered" evidence="1">
    <location>
        <begin position="35"/>
        <end position="124"/>
    </location>
</feature>
<dbReference type="Proteomes" id="UP001620626">
    <property type="component" value="Unassembled WGS sequence"/>
</dbReference>
<evidence type="ECO:0000256" key="1">
    <source>
        <dbReference type="SAM" id="MobiDB-lite"/>
    </source>
</evidence>
<evidence type="ECO:0000313" key="3">
    <source>
        <dbReference type="Proteomes" id="UP001620626"/>
    </source>
</evidence>
<name>A0ABD2JIQ1_9BILA</name>
<feature type="compositionally biased region" description="Basic and acidic residues" evidence="1">
    <location>
        <begin position="36"/>
        <end position="50"/>
    </location>
</feature>
<dbReference type="AlphaFoldDB" id="A0ABD2JIQ1"/>
<evidence type="ECO:0000313" key="2">
    <source>
        <dbReference type="EMBL" id="KAL3090498.1"/>
    </source>
</evidence>
<gene>
    <name evidence="2" type="ORF">niasHT_026012</name>
</gene>
<protein>
    <submittedName>
        <fullName evidence="2">Uncharacterized protein</fullName>
    </submittedName>
</protein>
<reference evidence="2 3" key="1">
    <citation type="submission" date="2024-10" db="EMBL/GenBank/DDBJ databases">
        <authorList>
            <person name="Kim D."/>
        </authorList>
    </citation>
    <scope>NUCLEOTIDE SEQUENCE [LARGE SCALE GENOMIC DNA]</scope>
    <source>
        <strain evidence="2">BH-2024</strain>
    </source>
</reference>
<accession>A0ABD2JIQ1</accession>
<keyword evidence="3" id="KW-1185">Reference proteome</keyword>
<feature type="compositionally biased region" description="Basic and acidic residues" evidence="1">
    <location>
        <begin position="58"/>
        <end position="75"/>
    </location>
</feature>
<feature type="compositionally biased region" description="Polar residues" evidence="1">
    <location>
        <begin position="76"/>
        <end position="90"/>
    </location>
</feature>
<comment type="caution">
    <text evidence="2">The sequence shown here is derived from an EMBL/GenBank/DDBJ whole genome shotgun (WGS) entry which is preliminary data.</text>
</comment>
<dbReference type="InterPro" id="IPR005312">
    <property type="entry name" value="DUF1759"/>
</dbReference>
<proteinExistence type="predicted"/>
<dbReference type="Pfam" id="PF03564">
    <property type="entry name" value="DUF1759"/>
    <property type="match status" value="1"/>
</dbReference>